<dbReference type="InterPro" id="IPR036869">
    <property type="entry name" value="J_dom_sf"/>
</dbReference>
<evidence type="ECO:0000256" key="1">
    <source>
        <dbReference type="ARBA" id="ARBA00004496"/>
    </source>
</evidence>
<evidence type="ECO:0000259" key="17">
    <source>
        <dbReference type="PROSITE" id="PS51188"/>
    </source>
</evidence>
<dbReference type="PROSITE" id="PS00636">
    <property type="entry name" value="DNAJ_1"/>
    <property type="match status" value="1"/>
</dbReference>
<dbReference type="Pfam" id="PF01556">
    <property type="entry name" value="DnaJ_C"/>
    <property type="match status" value="1"/>
</dbReference>
<name>A0A8J6P9Z4_9GAMM</name>
<dbReference type="PANTHER" id="PTHR43096">
    <property type="entry name" value="DNAJ HOMOLOG 1, MITOCHONDRIAL-RELATED"/>
    <property type="match status" value="1"/>
</dbReference>
<dbReference type="AlphaFoldDB" id="A0A8J6P9Z4"/>
<evidence type="ECO:0000256" key="9">
    <source>
        <dbReference type="ARBA" id="ARBA00023016"/>
    </source>
</evidence>
<dbReference type="Gene3D" id="2.60.260.20">
    <property type="entry name" value="Urease metallochaperone UreE, N-terminal domain"/>
    <property type="match status" value="2"/>
</dbReference>
<dbReference type="GO" id="GO:0042026">
    <property type="term" value="P:protein refolding"/>
    <property type="evidence" value="ECO:0007669"/>
    <property type="project" value="TreeGrafter"/>
</dbReference>
<keyword evidence="3 13" id="KW-0963">Cytoplasm</keyword>
<feature type="domain" description="J" evidence="16">
    <location>
        <begin position="5"/>
        <end position="70"/>
    </location>
</feature>
<feature type="repeat" description="CXXCXGXG motif" evidence="13">
    <location>
        <begin position="186"/>
        <end position="193"/>
    </location>
</feature>
<evidence type="ECO:0000256" key="10">
    <source>
        <dbReference type="ARBA" id="ARBA00023186"/>
    </source>
</evidence>
<dbReference type="GO" id="GO:0009408">
    <property type="term" value="P:response to heat"/>
    <property type="evidence" value="ECO:0007669"/>
    <property type="project" value="InterPro"/>
</dbReference>
<feature type="binding site" evidence="13">
    <location>
        <position position="147"/>
    </location>
    <ligand>
        <name>Zn(2+)</name>
        <dbReference type="ChEBI" id="CHEBI:29105"/>
        <label>1</label>
    </ligand>
</feature>
<evidence type="ECO:0000256" key="13">
    <source>
        <dbReference type="HAMAP-Rule" id="MF_01152"/>
    </source>
</evidence>
<dbReference type="SUPFAM" id="SSF49493">
    <property type="entry name" value="HSP40/DnaJ peptide-binding domain"/>
    <property type="match status" value="2"/>
</dbReference>
<evidence type="ECO:0000256" key="8">
    <source>
        <dbReference type="ARBA" id="ARBA00022833"/>
    </source>
</evidence>
<keyword evidence="7 13" id="KW-0863">Zinc-finger</keyword>
<evidence type="ECO:0000256" key="15">
    <source>
        <dbReference type="SAM" id="MobiDB-lite"/>
    </source>
</evidence>
<dbReference type="GO" id="GO:0005737">
    <property type="term" value="C:cytoplasm"/>
    <property type="evidence" value="ECO:0007669"/>
    <property type="project" value="UniProtKB-SubCell"/>
</dbReference>
<dbReference type="PRINTS" id="PR00625">
    <property type="entry name" value="JDOMAIN"/>
</dbReference>
<feature type="binding site" evidence="13">
    <location>
        <position position="200"/>
    </location>
    <ligand>
        <name>Zn(2+)</name>
        <dbReference type="ChEBI" id="CHEBI:29105"/>
        <label>1</label>
    </ligand>
</feature>
<evidence type="ECO:0000313" key="19">
    <source>
        <dbReference type="Proteomes" id="UP000654401"/>
    </source>
</evidence>
<dbReference type="FunFam" id="2.60.260.20:FF:000004">
    <property type="entry name" value="Molecular chaperone DnaJ"/>
    <property type="match status" value="1"/>
</dbReference>
<dbReference type="NCBIfam" id="TIGR02349">
    <property type="entry name" value="DnaJ_bact"/>
    <property type="match status" value="1"/>
</dbReference>
<dbReference type="HAMAP" id="MF_01152">
    <property type="entry name" value="DnaJ"/>
    <property type="match status" value="1"/>
</dbReference>
<evidence type="ECO:0000256" key="6">
    <source>
        <dbReference type="ARBA" id="ARBA00022737"/>
    </source>
</evidence>
<feature type="zinc finger region" description="CR-type" evidence="14">
    <location>
        <begin position="134"/>
        <end position="212"/>
    </location>
</feature>
<dbReference type="InterPro" id="IPR018253">
    <property type="entry name" value="DnaJ_domain_CS"/>
</dbReference>
<evidence type="ECO:0000256" key="5">
    <source>
        <dbReference type="ARBA" id="ARBA00022723"/>
    </source>
</evidence>
<feature type="binding site" evidence="13">
    <location>
        <position position="203"/>
    </location>
    <ligand>
        <name>Zn(2+)</name>
        <dbReference type="ChEBI" id="CHEBI:29105"/>
        <label>1</label>
    </ligand>
</feature>
<feature type="binding site" evidence="13">
    <location>
        <position position="167"/>
    </location>
    <ligand>
        <name>Zn(2+)</name>
        <dbReference type="ChEBI" id="CHEBI:29105"/>
        <label>2</label>
    </ligand>
</feature>
<dbReference type="PROSITE" id="PS51188">
    <property type="entry name" value="ZF_CR"/>
    <property type="match status" value="1"/>
</dbReference>
<reference evidence="18 19" key="1">
    <citation type="submission" date="2020-08" db="EMBL/GenBank/DDBJ databases">
        <title>Bridging the membrane lipid divide: bacteria of the FCB group superphylum have the potential to synthesize archaeal ether lipids.</title>
        <authorList>
            <person name="Villanueva L."/>
            <person name="Von Meijenfeldt F.A.B."/>
            <person name="Westbye A.B."/>
            <person name="Yadav S."/>
            <person name="Hopmans E.C."/>
            <person name="Dutilh B.E."/>
            <person name="Sinninghe Damste J.S."/>
        </authorList>
    </citation>
    <scope>NUCLEOTIDE SEQUENCE [LARGE SCALE GENOMIC DNA]</scope>
    <source>
        <strain evidence="18">NIOZ-UU100</strain>
    </source>
</reference>
<dbReference type="SMART" id="SM00271">
    <property type="entry name" value="DnaJ"/>
    <property type="match status" value="1"/>
</dbReference>
<evidence type="ECO:0000256" key="4">
    <source>
        <dbReference type="ARBA" id="ARBA00022705"/>
    </source>
</evidence>
<dbReference type="InterPro" id="IPR008971">
    <property type="entry name" value="HSP40/DnaJ_pept-bd"/>
</dbReference>
<dbReference type="PANTHER" id="PTHR43096:SF48">
    <property type="entry name" value="CHAPERONE PROTEIN DNAJ"/>
    <property type="match status" value="1"/>
</dbReference>
<dbReference type="InterPro" id="IPR002939">
    <property type="entry name" value="DnaJ_C"/>
</dbReference>
<organism evidence="18 19">
    <name type="scientific">Candidatus Thiopontia autotrophica</name>
    <dbReference type="NCBI Taxonomy" id="2841688"/>
    <lineage>
        <taxon>Bacteria</taxon>
        <taxon>Pseudomonadati</taxon>
        <taxon>Pseudomonadota</taxon>
        <taxon>Gammaproteobacteria</taxon>
        <taxon>Candidatus Thiopontia</taxon>
    </lineage>
</organism>
<dbReference type="GO" id="GO:0051082">
    <property type="term" value="F:unfolded protein binding"/>
    <property type="evidence" value="ECO:0007669"/>
    <property type="project" value="UniProtKB-UniRule"/>
</dbReference>
<evidence type="ECO:0000256" key="7">
    <source>
        <dbReference type="ARBA" id="ARBA00022771"/>
    </source>
</evidence>
<dbReference type="CDD" id="cd06257">
    <property type="entry name" value="DnaJ"/>
    <property type="match status" value="1"/>
</dbReference>
<dbReference type="SUPFAM" id="SSF46565">
    <property type="entry name" value="Chaperone J-domain"/>
    <property type="match status" value="1"/>
</dbReference>
<feature type="repeat" description="CXXCXGXG motif" evidence="13">
    <location>
        <begin position="147"/>
        <end position="154"/>
    </location>
</feature>
<proteinExistence type="inferred from homology"/>
<evidence type="ECO:0000256" key="12">
    <source>
        <dbReference type="ARBA" id="ARBA00067609"/>
    </source>
</evidence>
<dbReference type="GO" id="GO:0008270">
    <property type="term" value="F:zinc ion binding"/>
    <property type="evidence" value="ECO:0007669"/>
    <property type="project" value="UniProtKB-UniRule"/>
</dbReference>
<keyword evidence="6 13" id="KW-0677">Repeat</keyword>
<dbReference type="Pfam" id="PF00684">
    <property type="entry name" value="DnaJ_CXXCXGXG"/>
    <property type="match status" value="1"/>
</dbReference>
<evidence type="ECO:0000259" key="16">
    <source>
        <dbReference type="PROSITE" id="PS50076"/>
    </source>
</evidence>
<dbReference type="SUPFAM" id="SSF57938">
    <property type="entry name" value="DnaJ/Hsp40 cysteine-rich domain"/>
    <property type="match status" value="1"/>
</dbReference>
<feature type="binding site" evidence="13">
    <location>
        <position position="186"/>
    </location>
    <ligand>
        <name>Zn(2+)</name>
        <dbReference type="ChEBI" id="CHEBI:29105"/>
        <label>2</label>
    </ligand>
</feature>
<dbReference type="GO" id="GO:0006260">
    <property type="term" value="P:DNA replication"/>
    <property type="evidence" value="ECO:0007669"/>
    <property type="project" value="UniProtKB-KW"/>
</dbReference>
<dbReference type="Pfam" id="PF00226">
    <property type="entry name" value="DnaJ"/>
    <property type="match status" value="1"/>
</dbReference>
<evidence type="ECO:0000313" key="18">
    <source>
        <dbReference type="EMBL" id="MBC8518830.1"/>
    </source>
</evidence>
<accession>A0A8J6P9Z4</accession>
<gene>
    <name evidence="13 18" type="primary">dnaJ</name>
    <name evidence="18" type="ORF">H8D24_00290</name>
</gene>
<feature type="binding site" evidence="13">
    <location>
        <position position="150"/>
    </location>
    <ligand>
        <name>Zn(2+)</name>
        <dbReference type="ChEBI" id="CHEBI:29105"/>
        <label>1</label>
    </ligand>
</feature>
<comment type="caution">
    <text evidence="18">The sequence shown here is derived from an EMBL/GenBank/DDBJ whole genome shotgun (WGS) entry which is preliminary data.</text>
</comment>
<dbReference type="CDD" id="cd10719">
    <property type="entry name" value="DnaJ_zf"/>
    <property type="match status" value="1"/>
</dbReference>
<evidence type="ECO:0000256" key="14">
    <source>
        <dbReference type="PROSITE-ProRule" id="PRU00546"/>
    </source>
</evidence>
<evidence type="ECO:0000256" key="2">
    <source>
        <dbReference type="ARBA" id="ARBA00011738"/>
    </source>
</evidence>
<comment type="domain">
    <text evidence="13">The J domain is necessary and sufficient to stimulate DnaK ATPase activity. Zinc center 1 plays an important role in the autonomous, DnaK-independent chaperone activity of DnaJ. Zinc center 2 is essential for interaction with DnaK and for DnaJ activity.</text>
</comment>
<dbReference type="InterPro" id="IPR036410">
    <property type="entry name" value="HSP_DnaJ_Cys-rich_dom_sf"/>
</dbReference>
<comment type="cofactor">
    <cofactor evidence="13">
        <name>Zn(2+)</name>
        <dbReference type="ChEBI" id="CHEBI:29105"/>
    </cofactor>
    <text evidence="13">Binds 2 Zn(2+) ions per monomer.</text>
</comment>
<comment type="subunit">
    <text evidence="2 13">Homodimer.</text>
</comment>
<dbReference type="NCBIfam" id="NF008035">
    <property type="entry name" value="PRK10767.1"/>
    <property type="match status" value="1"/>
</dbReference>
<comment type="function">
    <text evidence="13">Participates actively in the response to hyperosmotic and heat shock by preventing the aggregation of stress-denatured proteins and by disaggregating proteins, also in an autonomous, DnaK-independent fashion. Unfolded proteins bind initially to DnaJ; upon interaction with the DnaJ-bound protein, DnaK hydrolyzes its bound ATP, resulting in the formation of a stable complex. GrpE releases ADP from DnaK; ATP binding to DnaK triggers the release of the substrate protein, thus completing the reaction cycle. Several rounds of ATP-dependent interactions between DnaJ, DnaK and GrpE are required for fully efficient folding. Also involved, together with DnaK and GrpE, in the DNA replication of plasmids through activation of initiation proteins.</text>
</comment>
<dbReference type="Gene3D" id="1.10.287.110">
    <property type="entry name" value="DnaJ domain"/>
    <property type="match status" value="1"/>
</dbReference>
<dbReference type="FunFam" id="2.10.230.10:FF:000002">
    <property type="entry name" value="Molecular chaperone DnaJ"/>
    <property type="match status" value="1"/>
</dbReference>
<feature type="binding site" evidence="13">
    <location>
        <position position="189"/>
    </location>
    <ligand>
        <name>Zn(2+)</name>
        <dbReference type="ChEBI" id="CHEBI:29105"/>
        <label>2</label>
    </ligand>
</feature>
<dbReference type="InterPro" id="IPR001623">
    <property type="entry name" value="DnaJ_domain"/>
</dbReference>
<feature type="repeat" description="CXXCXGXG motif" evidence="13">
    <location>
        <begin position="164"/>
        <end position="171"/>
    </location>
</feature>
<feature type="repeat" description="CXXCXGXG motif" evidence="13">
    <location>
        <begin position="200"/>
        <end position="207"/>
    </location>
</feature>
<dbReference type="EMBL" id="JACNFK010000006">
    <property type="protein sequence ID" value="MBC8518830.1"/>
    <property type="molecule type" value="Genomic_DNA"/>
</dbReference>
<comment type="similarity">
    <text evidence="11 13">Belongs to the DnaJ family.</text>
</comment>
<keyword evidence="4 13" id="KW-0235">DNA replication</keyword>
<dbReference type="GO" id="GO:0005524">
    <property type="term" value="F:ATP binding"/>
    <property type="evidence" value="ECO:0007669"/>
    <property type="project" value="InterPro"/>
</dbReference>
<feature type="region of interest" description="Disordered" evidence="15">
    <location>
        <begin position="219"/>
        <end position="244"/>
    </location>
</feature>
<dbReference type="InterPro" id="IPR012724">
    <property type="entry name" value="DnaJ"/>
</dbReference>
<keyword evidence="5 13" id="KW-0479">Metal-binding</keyword>
<dbReference type="PROSITE" id="PS50076">
    <property type="entry name" value="DNAJ_2"/>
    <property type="match status" value="1"/>
</dbReference>
<protein>
    <recommendedName>
        <fullName evidence="12 13">Chaperone protein DnaJ</fullName>
    </recommendedName>
</protein>
<evidence type="ECO:0000256" key="11">
    <source>
        <dbReference type="ARBA" id="ARBA00061004"/>
    </source>
</evidence>
<dbReference type="CDD" id="cd10747">
    <property type="entry name" value="DnaJ_C"/>
    <property type="match status" value="1"/>
</dbReference>
<keyword evidence="8 13" id="KW-0862">Zinc</keyword>
<keyword evidence="9 13" id="KW-0346">Stress response</keyword>
<feature type="domain" description="CR-type" evidence="17">
    <location>
        <begin position="134"/>
        <end position="212"/>
    </location>
</feature>
<evidence type="ECO:0000256" key="3">
    <source>
        <dbReference type="ARBA" id="ARBA00022490"/>
    </source>
</evidence>
<keyword evidence="10 13" id="KW-0143">Chaperone</keyword>
<comment type="subcellular location">
    <subcellularLocation>
        <location evidence="1 13">Cytoplasm</location>
    </subcellularLocation>
</comment>
<feature type="compositionally biased region" description="Gly residues" evidence="15">
    <location>
        <begin position="234"/>
        <end position="244"/>
    </location>
</feature>
<dbReference type="Proteomes" id="UP000654401">
    <property type="component" value="Unassembled WGS sequence"/>
</dbReference>
<dbReference type="FunFam" id="1.10.287.110:FF:000031">
    <property type="entry name" value="Molecular chaperone DnaJ"/>
    <property type="match status" value="1"/>
</dbReference>
<sequence>MSKRDYYEVLGVDRNVSEGDLKKSYRRMAMKYHPDRNPDSEDAEAKFKELKEAYEVLSDSQKRAAYDQFGHAGVDPSMGGGQGGGFGGGGFGGVEDIFSDIFGGGRGQGGGAQVYRGADLAYRMELSLEEAVGGVTREINIPATETCDKCSGTGAKPGTTPVTCSTCGGAGKVRMQQGFFSVAQACPTCHGSGKEIKEPCTACRGAGKVKKDKTLSVKIPPGVDTGDRVRLGGEGEAGENGGPSGDLFVEVSIKEHKIFKRDGDDLYCEIPVGIVTATLGGEVDVPCLGNSQCVKLKIPAESQTGKLFRLRGKGVKSVRSHGKGDLLCRMIVETPIKLSNKQKELLRQLDDSLNEKREKHSPHHSSWMDKVKGFFEDLAE</sequence>
<feature type="binding site" evidence="13">
    <location>
        <position position="164"/>
    </location>
    <ligand>
        <name>Zn(2+)</name>
        <dbReference type="ChEBI" id="CHEBI:29105"/>
        <label>2</label>
    </ligand>
</feature>
<dbReference type="InterPro" id="IPR001305">
    <property type="entry name" value="HSP_DnaJ_Cys-rich_dom"/>
</dbReference>
<dbReference type="GO" id="GO:0031072">
    <property type="term" value="F:heat shock protein binding"/>
    <property type="evidence" value="ECO:0007669"/>
    <property type="project" value="InterPro"/>
</dbReference>
<dbReference type="Gene3D" id="2.10.230.10">
    <property type="entry name" value="Heat shock protein DnaJ, cysteine-rich domain"/>
    <property type="match status" value="1"/>
</dbReference>